<keyword evidence="3" id="KW-1185">Reference proteome</keyword>
<evidence type="ECO:0008006" key="4">
    <source>
        <dbReference type="Google" id="ProtNLM"/>
    </source>
</evidence>
<feature type="transmembrane region" description="Helical" evidence="1">
    <location>
        <begin position="318"/>
        <end position="334"/>
    </location>
</feature>
<keyword evidence="1" id="KW-0812">Transmembrane</keyword>
<dbReference type="Proteomes" id="UP000177791">
    <property type="component" value="Unassembled WGS sequence"/>
</dbReference>
<evidence type="ECO:0000313" key="2">
    <source>
        <dbReference type="EMBL" id="OGX86847.1"/>
    </source>
</evidence>
<keyword evidence="1" id="KW-1133">Transmembrane helix</keyword>
<dbReference type="STRING" id="1908236.BEN48_00320"/>
<name>A0A1G1T7J7_9BACT</name>
<gene>
    <name evidence="2" type="ORF">BEN48_00320</name>
</gene>
<accession>A0A1G1T7J7</accession>
<feature type="transmembrane region" description="Helical" evidence="1">
    <location>
        <begin position="93"/>
        <end position="112"/>
    </location>
</feature>
<dbReference type="AlphaFoldDB" id="A0A1G1T7J7"/>
<dbReference type="EMBL" id="MDZC01000046">
    <property type="protein sequence ID" value="OGX86847.1"/>
    <property type="molecule type" value="Genomic_DNA"/>
</dbReference>
<feature type="transmembrane region" description="Helical" evidence="1">
    <location>
        <begin position="340"/>
        <end position="359"/>
    </location>
</feature>
<keyword evidence="1" id="KW-0472">Membrane</keyword>
<protein>
    <recommendedName>
        <fullName evidence="4">Glycosyltransferase RgtA/B/C/D-like domain-containing protein</fullName>
    </recommendedName>
</protein>
<feature type="transmembrane region" description="Helical" evidence="1">
    <location>
        <begin position="213"/>
        <end position="230"/>
    </location>
</feature>
<proteinExistence type="predicted"/>
<feature type="transmembrane region" description="Helical" evidence="1">
    <location>
        <begin position="28"/>
        <end position="45"/>
    </location>
</feature>
<organism evidence="2 3">
    <name type="scientific">Hymenobacter glacialis</name>
    <dbReference type="NCBI Taxonomy" id="1908236"/>
    <lineage>
        <taxon>Bacteria</taxon>
        <taxon>Pseudomonadati</taxon>
        <taxon>Bacteroidota</taxon>
        <taxon>Cytophagia</taxon>
        <taxon>Cytophagales</taxon>
        <taxon>Hymenobacteraceae</taxon>
        <taxon>Hymenobacter</taxon>
    </lineage>
</organism>
<feature type="transmembrane region" description="Helical" evidence="1">
    <location>
        <begin position="124"/>
        <end position="145"/>
    </location>
</feature>
<feature type="transmembrane region" description="Helical" evidence="1">
    <location>
        <begin position="188"/>
        <end position="207"/>
    </location>
</feature>
<evidence type="ECO:0000256" key="1">
    <source>
        <dbReference type="SAM" id="Phobius"/>
    </source>
</evidence>
<evidence type="ECO:0000313" key="3">
    <source>
        <dbReference type="Proteomes" id="UP000177791"/>
    </source>
</evidence>
<reference evidence="2 3" key="1">
    <citation type="submission" date="2016-08" db="EMBL/GenBank/DDBJ databases">
        <title>Hymenobacter coccineus sp. nov., Hymenobacter lapidarius sp. nov. and Hymenobacter glacialis sp. nov., isolated from Antarctic soil.</title>
        <authorList>
            <person name="Sedlacek I."/>
            <person name="Kralova S."/>
            <person name="Kyrova K."/>
            <person name="Maslanova I."/>
            <person name="Stankova E."/>
            <person name="Vrbovska V."/>
            <person name="Nemec M."/>
            <person name="Bartak M."/>
            <person name="Svec P."/>
            <person name="Busse H.-J."/>
            <person name="Pantucek R."/>
        </authorList>
    </citation>
    <scope>NUCLEOTIDE SEQUENCE [LARGE SCALE GENOMIC DNA]</scope>
    <source>
        <strain evidence="2 3">CCM 8648</strain>
    </source>
</reference>
<comment type="caution">
    <text evidence="2">The sequence shown here is derived from an EMBL/GenBank/DDBJ whole genome shotgun (WGS) entry which is preliminary data.</text>
</comment>
<sequence>MLVLFSQFLFLTLLPNQTRRAIFLRVVLLPLALVLGTVAGLGSYYESSDDSTLAWLFSGVLALQPVPSVPLYFHGYGHVLAGAYTALPGVSWFGWLTGGLLIWATVLTFAVLDRWLRPRLPPRRLVLALLAFFLLAWLEHVLWFSFVRVALLLAGASVLYAAQRAGRRGALLVGLLGVGAAWLMRPSLALVAVGAVLPAAVLLAGGWRRAAPLLGGTFLGLALAAALLYWQQTPTETRMQVRDTYFAQILDFDQLRPQPYTPADSLGTAALSLWLMGDTTVVNAGLRQRAYRFDAAYFLQREVPAKLLTRAELLVRDYFPLLLALLLSGIVVVRRGEGRGWFWLVQLGFAAGLMGLAGFYKLPARLAMPLLDFWLLTNLAFLFKASSFSQAEPFSVPLAAVPALGVNFSLSVRERRATLMLGMLAVVLYGAKTLHRYQVLSREQYRHERAWVQLAQRTAGTTRVLAGTNDLLKSLSPFRVYTPGPGLVLELSGWQSHDPSQATLRRHLTGAPGQAECLRRLAQAAPATRWLLSAETAQWLNRRFRFEAAGQPPVVTLETVEVFPADTSLHYYRPVAR</sequence>
<feature type="transmembrane region" description="Helical" evidence="1">
    <location>
        <begin position="52"/>
        <end position="73"/>
    </location>
</feature>